<comment type="pathway">
    <text evidence="2">Protein modification; protein ubiquitination.</text>
</comment>
<dbReference type="InterPro" id="IPR058039">
    <property type="entry name" value="At3g05675-like_ankyrin"/>
</dbReference>
<evidence type="ECO:0000313" key="5">
    <source>
        <dbReference type="EMBL" id="JAU30093.1"/>
    </source>
</evidence>
<gene>
    <name evidence="5" type="ORF">LC_TR6763_c1_g1_i1_g.22844</name>
</gene>
<dbReference type="AlphaFoldDB" id="A0A1J3EIT3"/>
<dbReference type="GO" id="GO:0016567">
    <property type="term" value="P:protein ubiquitination"/>
    <property type="evidence" value="ECO:0007669"/>
    <property type="project" value="UniProtKB-UniPathway"/>
</dbReference>
<sequence length="249" mass="29012">MTNNVFLKLLTNILQAKDDKARREMKAVISRLIKEEADHYVSKEMLYSLCHRCILSLILCLSEVTSHMNDPGDLVGEISREAGNLLWIVDILIEKKICDEFVQLWGEQKELANLHSKIPAKYRHEISKITAQMCVGIGKGKILVKREARFTVLKTWLESLYDDFGWMRRSSSRSMDWKVVEDGLSQMILTLSLSQQQVVLMKWFDRFMSKGDECPNFERAFEVWWRRAFVRPVMVEPTNASQLQITTLH</sequence>
<evidence type="ECO:0000256" key="2">
    <source>
        <dbReference type="ARBA" id="ARBA00004906"/>
    </source>
</evidence>
<name>A0A1J3EIT3_NOCCA</name>
<evidence type="ECO:0000259" key="4">
    <source>
        <dbReference type="Pfam" id="PF25553"/>
    </source>
</evidence>
<protein>
    <submittedName>
        <fullName evidence="5">BTB/POZ domain-containing protein</fullName>
    </submittedName>
</protein>
<dbReference type="EMBL" id="GEVK01022739">
    <property type="protein sequence ID" value="JAU30093.1"/>
    <property type="molecule type" value="Transcribed_RNA"/>
</dbReference>
<dbReference type="Pfam" id="PF25553">
    <property type="entry name" value="BTB-POZ_ANK-like"/>
    <property type="match status" value="1"/>
</dbReference>
<comment type="function">
    <text evidence="1">May act as a substrate-specific adapter of an E3 ubiquitin-protein ligase complex (CUL3-RBX1-BTB) which mediates the ubiquitination and subsequent proteasomal degradation of target proteins.</text>
</comment>
<evidence type="ECO:0000256" key="1">
    <source>
        <dbReference type="ARBA" id="ARBA00002668"/>
    </source>
</evidence>
<accession>A0A1J3EIT3</accession>
<keyword evidence="3" id="KW-0833">Ubl conjugation pathway</keyword>
<proteinExistence type="predicted"/>
<evidence type="ECO:0000256" key="3">
    <source>
        <dbReference type="ARBA" id="ARBA00022786"/>
    </source>
</evidence>
<dbReference type="InterPro" id="IPR038920">
    <property type="entry name" value="At3g05675-like"/>
</dbReference>
<dbReference type="UniPathway" id="UPA00143"/>
<feature type="domain" description="At3g05675-like ankyrin-like" evidence="4">
    <location>
        <begin position="4"/>
        <end position="231"/>
    </location>
</feature>
<dbReference type="PANTHER" id="PTHR31060">
    <property type="entry name" value="OSJNBA0011J08.25 PROTEIN-RELATED"/>
    <property type="match status" value="1"/>
</dbReference>
<reference evidence="5" key="1">
    <citation type="submission" date="2016-07" db="EMBL/GenBank/DDBJ databases">
        <title>De novo transcriptome assembly of four accessions of the metal hyperaccumulator plant Noccaea caerulescens.</title>
        <authorList>
            <person name="Blande D."/>
            <person name="Halimaa P."/>
            <person name="Tervahauta A.I."/>
            <person name="Aarts M.G."/>
            <person name="Karenlampi S.O."/>
        </authorList>
    </citation>
    <scope>NUCLEOTIDE SEQUENCE</scope>
</reference>
<organism evidence="5">
    <name type="scientific">Noccaea caerulescens</name>
    <name type="common">Alpine penny-cress</name>
    <name type="synonym">Thlaspi caerulescens</name>
    <dbReference type="NCBI Taxonomy" id="107243"/>
    <lineage>
        <taxon>Eukaryota</taxon>
        <taxon>Viridiplantae</taxon>
        <taxon>Streptophyta</taxon>
        <taxon>Embryophyta</taxon>
        <taxon>Tracheophyta</taxon>
        <taxon>Spermatophyta</taxon>
        <taxon>Magnoliopsida</taxon>
        <taxon>eudicotyledons</taxon>
        <taxon>Gunneridae</taxon>
        <taxon>Pentapetalae</taxon>
        <taxon>rosids</taxon>
        <taxon>malvids</taxon>
        <taxon>Brassicales</taxon>
        <taxon>Brassicaceae</taxon>
        <taxon>Coluteocarpeae</taxon>
        <taxon>Noccaea</taxon>
    </lineage>
</organism>
<dbReference type="PANTHER" id="PTHR31060:SF32">
    <property type="entry name" value="BTB_POZ DOMAIN PLANT PROTEIN"/>
    <property type="match status" value="1"/>
</dbReference>